<accession>A0A1B6NT84</accession>
<reference evidence="1" key="1">
    <citation type="submission" date="2013-11" db="EMBL/GenBank/DDBJ databases">
        <title>Microbial diversity, functional groups and degradation webs in Northern and Southern Mediterranean and Red Sea marine crude oil polluted sites.</title>
        <authorList>
            <person name="Daffonchio D."/>
            <person name="Mapelli F."/>
            <person name="Ferrer M."/>
            <person name="Richter M."/>
            <person name="Cherif A."/>
            <person name="Malkawi H.I."/>
            <person name="Yakimov M.M."/>
            <person name="Abdel-Fattah Y.R."/>
            <person name="Blaghen M."/>
            <person name="Golyshin P.N."/>
            <person name="Kalogerakis N."/>
            <person name="Boon N."/>
            <person name="Magagnini M."/>
            <person name="Fava F."/>
        </authorList>
    </citation>
    <scope>NUCLEOTIDE SEQUENCE</scope>
</reference>
<name>A0A1B6NT84_9ZZZZ</name>
<protein>
    <submittedName>
        <fullName evidence="1">Uncharacterized protein</fullName>
    </submittedName>
</protein>
<sequence length="19" mass="2146">KGRAKPSAKKMFFTMKCSV</sequence>
<dbReference type="AlphaFoldDB" id="A0A1B6NT84"/>
<comment type="caution">
    <text evidence="1">The sequence shown here is derived from an EMBL/GenBank/DDBJ whole genome shotgun (WGS) entry which is preliminary data.</text>
</comment>
<gene>
    <name evidence="1" type="ORF">MGSAQ_001966</name>
</gene>
<organism evidence="1">
    <name type="scientific">marine sediment metagenome</name>
    <dbReference type="NCBI Taxonomy" id="412755"/>
    <lineage>
        <taxon>unclassified sequences</taxon>
        <taxon>metagenomes</taxon>
        <taxon>ecological metagenomes</taxon>
    </lineage>
</organism>
<feature type="non-terminal residue" evidence="1">
    <location>
        <position position="1"/>
    </location>
</feature>
<proteinExistence type="predicted"/>
<evidence type="ECO:0000313" key="1">
    <source>
        <dbReference type="EMBL" id="KTF06538.1"/>
    </source>
</evidence>
<dbReference type="EMBL" id="AYSL01001093">
    <property type="protein sequence ID" value="KTF06538.1"/>
    <property type="molecule type" value="Genomic_DNA"/>
</dbReference>